<accession>A0ABQ9W268</accession>
<dbReference type="Proteomes" id="UP001266305">
    <property type="component" value="Unassembled WGS sequence"/>
</dbReference>
<reference evidence="2 3" key="1">
    <citation type="submission" date="2023-05" db="EMBL/GenBank/DDBJ databases">
        <title>B98-5 Cell Line De Novo Hybrid Assembly: An Optical Mapping Approach.</title>
        <authorList>
            <person name="Kananen K."/>
            <person name="Auerbach J.A."/>
            <person name="Kautto E."/>
            <person name="Blachly J.S."/>
        </authorList>
    </citation>
    <scope>NUCLEOTIDE SEQUENCE [LARGE SCALE GENOMIC DNA]</scope>
    <source>
        <strain evidence="2">B95-8</strain>
        <tissue evidence="2">Cell line</tissue>
    </source>
</reference>
<gene>
    <name evidence="2" type="ORF">P7K49_005775</name>
</gene>
<comment type="caution">
    <text evidence="2">The sequence shown here is derived from an EMBL/GenBank/DDBJ whole genome shotgun (WGS) entry which is preliminary data.</text>
</comment>
<organism evidence="2 3">
    <name type="scientific">Saguinus oedipus</name>
    <name type="common">Cotton-top tamarin</name>
    <name type="synonym">Oedipomidas oedipus</name>
    <dbReference type="NCBI Taxonomy" id="9490"/>
    <lineage>
        <taxon>Eukaryota</taxon>
        <taxon>Metazoa</taxon>
        <taxon>Chordata</taxon>
        <taxon>Craniata</taxon>
        <taxon>Vertebrata</taxon>
        <taxon>Euteleostomi</taxon>
        <taxon>Mammalia</taxon>
        <taxon>Eutheria</taxon>
        <taxon>Euarchontoglires</taxon>
        <taxon>Primates</taxon>
        <taxon>Haplorrhini</taxon>
        <taxon>Platyrrhini</taxon>
        <taxon>Cebidae</taxon>
        <taxon>Callitrichinae</taxon>
        <taxon>Saguinus</taxon>
    </lineage>
</organism>
<evidence type="ECO:0000256" key="1">
    <source>
        <dbReference type="SAM" id="MobiDB-lite"/>
    </source>
</evidence>
<proteinExistence type="predicted"/>
<feature type="compositionally biased region" description="Low complexity" evidence="1">
    <location>
        <begin position="56"/>
        <end position="67"/>
    </location>
</feature>
<evidence type="ECO:0000313" key="3">
    <source>
        <dbReference type="Proteomes" id="UP001266305"/>
    </source>
</evidence>
<name>A0ABQ9W268_SAGOE</name>
<dbReference type="EMBL" id="JASSZA010000003">
    <property type="protein sequence ID" value="KAK2115149.1"/>
    <property type="molecule type" value="Genomic_DNA"/>
</dbReference>
<protein>
    <submittedName>
        <fullName evidence="2">Uncharacterized protein</fullName>
    </submittedName>
</protein>
<sequence>MQDIVYKLVPGLQEASIDRMFSAWDPPAQRSSQSLLVTGREVLPGPHLLSRPPHPTAAASPTPEEQL</sequence>
<evidence type="ECO:0000313" key="2">
    <source>
        <dbReference type="EMBL" id="KAK2115149.1"/>
    </source>
</evidence>
<keyword evidence="3" id="KW-1185">Reference proteome</keyword>
<feature type="region of interest" description="Disordered" evidence="1">
    <location>
        <begin position="42"/>
        <end position="67"/>
    </location>
</feature>